<dbReference type="PROSITE" id="PS51234">
    <property type="entry name" value="TSP3"/>
    <property type="match status" value="3"/>
</dbReference>
<dbReference type="OrthoDB" id="9792152at2"/>
<dbReference type="Proteomes" id="UP000309016">
    <property type="component" value="Chromosome"/>
</dbReference>
<keyword evidence="2" id="KW-0106">Calcium</keyword>
<organism evidence="4 5">
    <name type="scientific">Antarcticibacterium flavum</name>
    <dbReference type="NCBI Taxonomy" id="2058175"/>
    <lineage>
        <taxon>Bacteria</taxon>
        <taxon>Pseudomonadati</taxon>
        <taxon>Bacteroidota</taxon>
        <taxon>Flavobacteriia</taxon>
        <taxon>Flavobacteriales</taxon>
        <taxon>Flavobacteriaceae</taxon>
        <taxon>Antarcticibacterium</taxon>
    </lineage>
</organism>
<accession>A0A5B7X1Z0</accession>
<dbReference type="Pfam" id="PF02412">
    <property type="entry name" value="TSP_3"/>
    <property type="match status" value="4"/>
</dbReference>
<dbReference type="Gene3D" id="4.10.1080.10">
    <property type="entry name" value="TSP type-3 repeat"/>
    <property type="match status" value="4"/>
</dbReference>
<reference evidence="4 5" key="1">
    <citation type="submission" date="2019-06" db="EMBL/GenBank/DDBJ databases">
        <title>Complete genome sequence of Antarcticibacterium flavum KCTC 52984T from an Antarctic marine sediment.</title>
        <authorList>
            <person name="Lee Y.M."/>
            <person name="Shin S.C."/>
        </authorList>
    </citation>
    <scope>NUCLEOTIDE SEQUENCE [LARGE SCALE GENOMIC DNA]</scope>
    <source>
        <strain evidence="4 5">KCTC 52984</strain>
    </source>
</reference>
<keyword evidence="1" id="KW-0732">Signal</keyword>
<evidence type="ECO:0000256" key="2">
    <source>
        <dbReference type="ARBA" id="ARBA00022837"/>
    </source>
</evidence>
<feature type="region of interest" description="Disordered" evidence="3">
    <location>
        <begin position="310"/>
        <end position="350"/>
    </location>
</feature>
<gene>
    <name evidence="4" type="ORF">FHG64_04275</name>
</gene>
<dbReference type="GO" id="GO:0005509">
    <property type="term" value="F:calcium ion binding"/>
    <property type="evidence" value="ECO:0007669"/>
    <property type="project" value="InterPro"/>
</dbReference>
<sequence>MKNFIKYFTAIAGFLLLFTYCSKDDVNPLKEEKASISFSAILNDMVANRTATKQEVSELPTCTDDEPSYVEIILLQNETEVVGASGDPFRIDLVSGQIFTEEAPELELDPGTYILAHFAVYNAGGELIWLAPRGGALAGFVASPLPLTIDLNAGVKKYVDVSVLCYDDRDVNEYGYLFFDLNPTQAVTFCFFANYCNDIGRHFPAAFSVDIWLGTDNSGSVLYSGLENVVSTEGEDPSASPLCVALPDLPEFEDDEDYIYFEINLLDWEGVYGDVTNTVIQGTLNRNDIHGNFDGEDNVDYEHLRFGCDGDDVDPGNGEDGDADGDGISDEEDNCPNVANPEQEDTDGDGVGDACDNCPEVANPDQADADGDGIGDACDDGEVEDADGDGIADGVDNCPNVANPDQEDTDGDGVGDACDNCPEVANPDQADSDGDGIGDACEDDEIEDADGDGIADDVDNCPNVANPDQEDTDGDGVGDACDNCPEVANPDQADSDGDGIGDACEEGEIEDADGDGIADDVDNCPNVANPDQEDTDGDGVGDACDNCPEVANPDQADSDGDGIGDACETTGTPGEGGGPLTNGENHTGNIALGTLDTWTLKADEGDFIHVSIVRTSGDLTPEIRLISPTGDVVSHAWTSGGETAQFVVNNAPVSGNYRLIVGDAHTNGSGDYVLRLVHSPEDFVIPMADEGGALINGANQQGSIPLGDLDQWSFSANEGDFIHVTIVRTSENLTPEIRLISPTGDVVSHAWTSGGETAQLVVNNAPLSGTYRVIVGDAHINGSGDYVLRLAHAPEDFVVPAGDDGGILTNGANHSGSIALGDLDQWSFSANAGNFIQVTIARTSGELTPEIRLISPTGDVVSHAWTSGGESTQLVLNNAPLSGNYRLIVGDAHINHSGEYVLTITW</sequence>
<dbReference type="KEGG" id="afla:FHG64_04275"/>
<dbReference type="EMBL" id="CP040812">
    <property type="protein sequence ID" value="QCY68671.1"/>
    <property type="molecule type" value="Genomic_DNA"/>
</dbReference>
<dbReference type="PANTHER" id="PTHR10199">
    <property type="entry name" value="THROMBOSPONDIN"/>
    <property type="match status" value="1"/>
</dbReference>
<evidence type="ECO:0008006" key="6">
    <source>
        <dbReference type="Google" id="ProtNLM"/>
    </source>
</evidence>
<name>A0A5B7X1Z0_9FLAO</name>
<dbReference type="InterPro" id="IPR028974">
    <property type="entry name" value="TSP_type-3_rpt"/>
</dbReference>
<evidence type="ECO:0000313" key="4">
    <source>
        <dbReference type="EMBL" id="QCY68671.1"/>
    </source>
</evidence>
<feature type="compositionally biased region" description="Acidic residues" evidence="3">
    <location>
        <begin position="493"/>
        <end position="522"/>
    </location>
</feature>
<dbReference type="PANTHER" id="PTHR10199:SF100">
    <property type="entry name" value="THROMBOSPONDIN, ISOFORM A"/>
    <property type="match status" value="1"/>
</dbReference>
<dbReference type="InterPro" id="IPR017897">
    <property type="entry name" value="Thrombospondin_3_rpt"/>
</dbReference>
<dbReference type="InterPro" id="IPR003367">
    <property type="entry name" value="Thrombospondin_3-like_rpt"/>
</dbReference>
<feature type="region of interest" description="Disordered" evidence="3">
    <location>
        <begin position="425"/>
        <end position="584"/>
    </location>
</feature>
<dbReference type="Gene3D" id="2.60.120.380">
    <property type="match status" value="3"/>
</dbReference>
<feature type="compositionally biased region" description="Acidic residues" evidence="3">
    <location>
        <begin position="430"/>
        <end position="459"/>
    </location>
</feature>
<evidence type="ECO:0000313" key="5">
    <source>
        <dbReference type="Proteomes" id="UP000309016"/>
    </source>
</evidence>
<keyword evidence="5" id="KW-1185">Reference proteome</keyword>
<evidence type="ECO:0000256" key="1">
    <source>
        <dbReference type="ARBA" id="ARBA00022729"/>
    </source>
</evidence>
<evidence type="ECO:0000256" key="3">
    <source>
        <dbReference type="SAM" id="MobiDB-lite"/>
    </source>
</evidence>
<dbReference type="GO" id="GO:0007155">
    <property type="term" value="P:cell adhesion"/>
    <property type="evidence" value="ECO:0007669"/>
    <property type="project" value="InterPro"/>
</dbReference>
<dbReference type="SUPFAM" id="SSF103647">
    <property type="entry name" value="TSP type-3 repeat"/>
    <property type="match status" value="2"/>
</dbReference>
<dbReference type="AlphaFoldDB" id="A0A5B7X1Z0"/>
<proteinExistence type="predicted"/>
<protein>
    <recommendedName>
        <fullName evidence="6">Thrombospondin type 3 repeat-containing protein</fullName>
    </recommendedName>
</protein>
<feature type="compositionally biased region" description="Acidic residues" evidence="3">
    <location>
        <begin position="310"/>
        <end position="334"/>
    </location>
</feature>
<dbReference type="FunFam" id="4.10.1080.10:FF:000001">
    <property type="entry name" value="Thrombospondin 3"/>
    <property type="match status" value="1"/>
</dbReference>